<dbReference type="InterPro" id="IPR043129">
    <property type="entry name" value="ATPase_NBD"/>
</dbReference>
<keyword evidence="2 7" id="KW-0819">tRNA processing</keyword>
<feature type="binding site" evidence="7">
    <location>
        <position position="284"/>
    </location>
    <ligand>
        <name>substrate</name>
    </ligand>
</feature>
<feature type="binding site" evidence="7">
    <location>
        <position position="114"/>
    </location>
    <ligand>
        <name>Fe cation</name>
        <dbReference type="ChEBI" id="CHEBI:24875"/>
    </ligand>
</feature>
<dbReference type="NCBIfam" id="TIGR00329">
    <property type="entry name" value="gcp_kae1"/>
    <property type="match status" value="1"/>
</dbReference>
<keyword evidence="4 7" id="KW-0408">Iron</keyword>
<dbReference type="GO" id="GO:0002949">
    <property type="term" value="P:tRNA threonylcarbamoyladenosine modification"/>
    <property type="evidence" value="ECO:0007669"/>
    <property type="project" value="UniProtKB-UniRule"/>
</dbReference>
<comment type="cofactor">
    <cofactor evidence="7">
        <name>Fe(2+)</name>
        <dbReference type="ChEBI" id="CHEBI:29033"/>
    </cofactor>
    <text evidence="7">Binds 1 Fe(2+) ion per subunit.</text>
</comment>
<dbReference type="InterPro" id="IPR022450">
    <property type="entry name" value="TsaD"/>
</dbReference>
<evidence type="ECO:0000256" key="5">
    <source>
        <dbReference type="ARBA" id="ARBA00023315"/>
    </source>
</evidence>
<feature type="binding site" evidence="7">
    <location>
        <position position="165"/>
    </location>
    <ligand>
        <name>substrate</name>
    </ligand>
</feature>
<dbReference type="PANTHER" id="PTHR11735:SF6">
    <property type="entry name" value="TRNA N6-ADENOSINE THREONYLCARBAMOYLTRANSFERASE, MITOCHONDRIAL"/>
    <property type="match status" value="1"/>
</dbReference>
<dbReference type="GO" id="GO:0006508">
    <property type="term" value="P:proteolysis"/>
    <property type="evidence" value="ECO:0007669"/>
    <property type="project" value="UniProtKB-KW"/>
</dbReference>
<dbReference type="Pfam" id="PF00814">
    <property type="entry name" value="TsaD"/>
    <property type="match status" value="1"/>
</dbReference>
<evidence type="ECO:0000259" key="8">
    <source>
        <dbReference type="Pfam" id="PF00814"/>
    </source>
</evidence>
<evidence type="ECO:0000256" key="3">
    <source>
        <dbReference type="ARBA" id="ARBA00022723"/>
    </source>
</evidence>
<evidence type="ECO:0000256" key="2">
    <source>
        <dbReference type="ARBA" id="ARBA00022694"/>
    </source>
</evidence>
<sequence>MLSLGIETSCDETALALVDEGRILQEVMFSQVDKHSIFGGVVPEMASREHLRKLQPLWHSLLKKSERRAGDVELIAVARGPGLLGCLLVGLGFAKGLAMGLKIPLVGVNHLHAHLMAPALEQEIEFPAVGLLVSGGHTSLYKIDSSIEFELLGRTLDDAAGEAFDKTARALNLPYPGGVYIDRFASFAEPDPDMFPRPYLDNPSLDFSFSGLKTALVNHIRKHPGLVQENPLEITPDSTPDPELARVCASFNLAVAETLQAKLQRAVSATGVQNVILAGGVAANSMIRQKTIKLCSSMGLRLILPSLNLCTDNASMIACCGEILARHGLYHDLELEAVPRGRKIPWDYCGLKNSGIEEFRN</sequence>
<dbReference type="FunFam" id="3.30.420.40:FF:000012">
    <property type="entry name" value="tRNA N6-adenosine threonylcarbamoyltransferase"/>
    <property type="match status" value="1"/>
</dbReference>
<comment type="catalytic activity">
    <reaction evidence="6 7">
        <text>L-threonylcarbamoyladenylate + adenosine(37) in tRNA = N(6)-L-threonylcarbamoyladenosine(37) in tRNA + AMP + H(+)</text>
        <dbReference type="Rhea" id="RHEA:37059"/>
        <dbReference type="Rhea" id="RHEA-COMP:10162"/>
        <dbReference type="Rhea" id="RHEA-COMP:10163"/>
        <dbReference type="ChEBI" id="CHEBI:15378"/>
        <dbReference type="ChEBI" id="CHEBI:73682"/>
        <dbReference type="ChEBI" id="CHEBI:74411"/>
        <dbReference type="ChEBI" id="CHEBI:74418"/>
        <dbReference type="ChEBI" id="CHEBI:456215"/>
        <dbReference type="EC" id="2.3.1.234"/>
    </reaction>
</comment>
<gene>
    <name evidence="7" type="primary">tsaD</name>
    <name evidence="9" type="ORF">Dthio_PD1307</name>
</gene>
<feature type="domain" description="Gcp-like" evidence="8">
    <location>
        <begin position="23"/>
        <end position="318"/>
    </location>
</feature>
<keyword evidence="1 7" id="KW-0808">Transferase</keyword>
<comment type="function">
    <text evidence="7">Required for the formation of a threonylcarbamoyl group on adenosine at position 37 (t(6)A37) in tRNAs that read codons beginning with adenine. Is involved in the transfer of the threonylcarbamoyl moiety of threonylcarbamoyl-AMP (TC-AMP) to the N6 group of A37, together with TsaE and TsaB. TsaD likely plays a direct catalytic role in this reaction.</text>
</comment>
<comment type="subcellular location">
    <subcellularLocation>
        <location evidence="7">Cytoplasm</location>
    </subcellularLocation>
</comment>
<comment type="similarity">
    <text evidence="7">Belongs to the KAE1 / TsaD family.</text>
</comment>
<dbReference type="InterPro" id="IPR017860">
    <property type="entry name" value="Peptidase_M22_CS"/>
</dbReference>
<dbReference type="PANTHER" id="PTHR11735">
    <property type="entry name" value="TRNA N6-ADENOSINE THREONYLCARBAMOYLTRANSFERASE"/>
    <property type="match status" value="1"/>
</dbReference>
<dbReference type="GO" id="GO:0061711">
    <property type="term" value="F:tRNA N(6)-L-threonylcarbamoyladenine synthase activity"/>
    <property type="evidence" value="ECO:0007669"/>
    <property type="project" value="UniProtKB-EC"/>
</dbReference>
<dbReference type="GO" id="GO:0008233">
    <property type="term" value="F:peptidase activity"/>
    <property type="evidence" value="ECO:0007669"/>
    <property type="project" value="UniProtKB-KW"/>
</dbReference>
<feature type="binding site" evidence="7">
    <location>
        <begin position="132"/>
        <end position="136"/>
    </location>
    <ligand>
        <name>substrate</name>
    </ligand>
</feature>
<dbReference type="PRINTS" id="PR00789">
    <property type="entry name" value="OSIALOPTASE"/>
</dbReference>
<dbReference type="AlphaFoldDB" id="D6STF2"/>
<feature type="binding site" evidence="7">
    <location>
        <position position="312"/>
    </location>
    <ligand>
        <name>Fe cation</name>
        <dbReference type="ChEBI" id="CHEBI:24875"/>
    </ligand>
</feature>
<protein>
    <recommendedName>
        <fullName evidence="7">tRNA N6-adenosine threonylcarbamoyltransferase</fullName>
        <ecNumber evidence="7">2.3.1.234</ecNumber>
    </recommendedName>
    <alternativeName>
        <fullName evidence="7">N6-L-threonylcarbamoyladenine synthase</fullName>
        <shortName evidence="7">t(6)A synthase</shortName>
    </alternativeName>
    <alternativeName>
        <fullName evidence="7">t(6)A37 threonylcarbamoyladenosine biosynthesis protein TsaD</fullName>
    </alternativeName>
    <alternativeName>
        <fullName evidence="7">tRNA threonylcarbamoyladenosine biosynthesis protein TsaD</fullName>
    </alternativeName>
</protein>
<dbReference type="InterPro" id="IPR017861">
    <property type="entry name" value="KAE1/TsaD"/>
</dbReference>
<organism evidence="9 10">
    <name type="scientific">Desulfonatronospira thiodismutans ASO3-1</name>
    <dbReference type="NCBI Taxonomy" id="555779"/>
    <lineage>
        <taxon>Bacteria</taxon>
        <taxon>Pseudomonadati</taxon>
        <taxon>Thermodesulfobacteriota</taxon>
        <taxon>Desulfovibrionia</taxon>
        <taxon>Desulfovibrionales</taxon>
        <taxon>Desulfonatronovibrionaceae</taxon>
        <taxon>Desulfonatronospira</taxon>
    </lineage>
</organism>
<keyword evidence="9" id="KW-0378">Hydrolase</keyword>
<feature type="binding site" evidence="7">
    <location>
        <position position="178"/>
    </location>
    <ligand>
        <name>substrate</name>
    </ligand>
</feature>
<keyword evidence="5 7" id="KW-0012">Acyltransferase</keyword>
<dbReference type="NCBIfam" id="TIGR03723">
    <property type="entry name" value="T6A_TsaD_YgjD"/>
    <property type="match status" value="1"/>
</dbReference>
<dbReference type="InterPro" id="IPR000905">
    <property type="entry name" value="Gcp-like_dom"/>
</dbReference>
<keyword evidence="7" id="KW-0963">Cytoplasm</keyword>
<evidence type="ECO:0000313" key="10">
    <source>
        <dbReference type="Proteomes" id="UP000005496"/>
    </source>
</evidence>
<dbReference type="RefSeq" id="WP_008871317.1">
    <property type="nucleotide sequence ID" value="NZ_ACJN02000003.1"/>
</dbReference>
<keyword evidence="10" id="KW-1185">Reference proteome</keyword>
<dbReference type="OrthoDB" id="9806197at2"/>
<feature type="binding site" evidence="7">
    <location>
        <position position="110"/>
    </location>
    <ligand>
        <name>Fe cation</name>
        <dbReference type="ChEBI" id="CHEBI:24875"/>
    </ligand>
</feature>
<feature type="binding site" evidence="7">
    <location>
        <position position="182"/>
    </location>
    <ligand>
        <name>substrate</name>
    </ligand>
</feature>
<dbReference type="GO" id="GO:0005506">
    <property type="term" value="F:iron ion binding"/>
    <property type="evidence" value="ECO:0007669"/>
    <property type="project" value="UniProtKB-UniRule"/>
</dbReference>
<dbReference type="EMBL" id="ACJN02000003">
    <property type="protein sequence ID" value="EFI33968.1"/>
    <property type="molecule type" value="Genomic_DNA"/>
</dbReference>
<dbReference type="eggNOG" id="COG0533">
    <property type="taxonomic scope" value="Bacteria"/>
</dbReference>
<dbReference type="Gene3D" id="3.30.420.40">
    <property type="match status" value="2"/>
</dbReference>
<keyword evidence="3 7" id="KW-0479">Metal-binding</keyword>
<reference evidence="9" key="1">
    <citation type="submission" date="2010-05" db="EMBL/GenBank/DDBJ databases">
        <title>The draft genome of Desulfonatronospira thiodismutans ASO3-1.</title>
        <authorList>
            <consortium name="US DOE Joint Genome Institute (JGI-PGF)"/>
            <person name="Lucas S."/>
            <person name="Copeland A."/>
            <person name="Lapidus A."/>
            <person name="Cheng J.-F."/>
            <person name="Bruce D."/>
            <person name="Goodwin L."/>
            <person name="Pitluck S."/>
            <person name="Chertkov O."/>
            <person name="Brettin T."/>
            <person name="Detter J.C."/>
            <person name="Han C."/>
            <person name="Land M.L."/>
            <person name="Hauser L."/>
            <person name="Kyrpides N."/>
            <person name="Mikhailova N."/>
            <person name="Muyzer G."/>
            <person name="Woyke T."/>
        </authorList>
    </citation>
    <scope>NUCLEOTIDE SEQUENCE [LARGE SCALE GENOMIC DNA]</scope>
    <source>
        <strain evidence="9">ASO3-1</strain>
    </source>
</reference>
<evidence type="ECO:0000256" key="4">
    <source>
        <dbReference type="ARBA" id="ARBA00023004"/>
    </source>
</evidence>
<dbReference type="HAMAP" id="MF_01445">
    <property type="entry name" value="TsaD"/>
    <property type="match status" value="1"/>
</dbReference>
<dbReference type="SUPFAM" id="SSF53067">
    <property type="entry name" value="Actin-like ATPase domain"/>
    <property type="match status" value="1"/>
</dbReference>
<dbReference type="EC" id="2.3.1.234" evidence="7"/>
<proteinExistence type="inferred from homology"/>
<dbReference type="PROSITE" id="PS01016">
    <property type="entry name" value="GLYCOPROTEASE"/>
    <property type="match status" value="1"/>
</dbReference>
<comment type="caution">
    <text evidence="9">The sequence shown here is derived from an EMBL/GenBank/DDBJ whole genome shotgun (WGS) entry which is preliminary data.</text>
</comment>
<evidence type="ECO:0000256" key="7">
    <source>
        <dbReference type="HAMAP-Rule" id="MF_01445"/>
    </source>
</evidence>
<evidence type="ECO:0000256" key="1">
    <source>
        <dbReference type="ARBA" id="ARBA00022679"/>
    </source>
</evidence>
<accession>D6STF2</accession>
<name>D6STF2_9BACT</name>
<dbReference type="Proteomes" id="UP000005496">
    <property type="component" value="Unassembled WGS sequence"/>
</dbReference>
<evidence type="ECO:0000256" key="6">
    <source>
        <dbReference type="ARBA" id="ARBA00048117"/>
    </source>
</evidence>
<evidence type="ECO:0000313" key="9">
    <source>
        <dbReference type="EMBL" id="EFI33968.1"/>
    </source>
</evidence>
<dbReference type="GO" id="GO:0005737">
    <property type="term" value="C:cytoplasm"/>
    <property type="evidence" value="ECO:0007669"/>
    <property type="project" value="UniProtKB-SubCell"/>
</dbReference>